<dbReference type="SMART" id="SM00357">
    <property type="entry name" value="CSP"/>
    <property type="match status" value="2"/>
</dbReference>
<dbReference type="Proteomes" id="UP001216595">
    <property type="component" value="Unassembled WGS sequence"/>
</dbReference>
<dbReference type="InterPro" id="IPR012340">
    <property type="entry name" value="NA-bd_OB-fold"/>
</dbReference>
<accession>A0ABT5IIF2</accession>
<gene>
    <name evidence="2" type="ORF">PQU94_17075</name>
</gene>
<evidence type="ECO:0000313" key="3">
    <source>
        <dbReference type="Proteomes" id="UP001216595"/>
    </source>
</evidence>
<dbReference type="Pfam" id="PF00313">
    <property type="entry name" value="CSD"/>
    <property type="match status" value="2"/>
</dbReference>
<protein>
    <submittedName>
        <fullName evidence="2">Cold shock domain-containing protein</fullName>
    </submittedName>
</protein>
<evidence type="ECO:0000313" key="2">
    <source>
        <dbReference type="EMBL" id="MDC7695991.1"/>
    </source>
</evidence>
<dbReference type="InterPro" id="IPR002059">
    <property type="entry name" value="CSP_DNA-bd"/>
</dbReference>
<dbReference type="SUPFAM" id="SSF50249">
    <property type="entry name" value="Nucleic acid-binding proteins"/>
    <property type="match status" value="2"/>
</dbReference>
<dbReference type="Gene3D" id="2.40.50.140">
    <property type="entry name" value="Nucleic acid-binding proteins"/>
    <property type="match status" value="2"/>
</dbReference>
<sequence length="186" mass="20442">MSLYDYAKSSEAEDVKAISGRVKWFDAGKGYGFIVPQSPELTGMRDVLLHVSALRDLGRDVAHEGAAIECKIAKRAKGWQVIQITSLEDTGTGPLREARDPSAVRSTHNVQATIGDLEAATIKWFNRTKGYGFVVRGNDPTDIFIHIETLRRFGLEDVQQGDTLMVRFGEGPKGLVVTEVQPKALV</sequence>
<dbReference type="PROSITE" id="PS51857">
    <property type="entry name" value="CSD_2"/>
    <property type="match status" value="2"/>
</dbReference>
<dbReference type="InterPro" id="IPR011129">
    <property type="entry name" value="CSD"/>
</dbReference>
<dbReference type="PRINTS" id="PR00050">
    <property type="entry name" value="COLDSHOCK"/>
</dbReference>
<organism evidence="2 3">
    <name type="scientific">Asticcacaulis currens</name>
    <dbReference type="NCBI Taxonomy" id="2984210"/>
    <lineage>
        <taxon>Bacteria</taxon>
        <taxon>Pseudomonadati</taxon>
        <taxon>Pseudomonadota</taxon>
        <taxon>Alphaproteobacteria</taxon>
        <taxon>Caulobacterales</taxon>
        <taxon>Caulobacteraceae</taxon>
        <taxon>Asticcacaulis</taxon>
    </lineage>
</organism>
<feature type="domain" description="CSD" evidence="1">
    <location>
        <begin position="117"/>
        <end position="182"/>
    </location>
</feature>
<feature type="domain" description="CSD" evidence="1">
    <location>
        <begin position="17"/>
        <end position="86"/>
    </location>
</feature>
<dbReference type="RefSeq" id="WP_272742634.1">
    <property type="nucleotide sequence ID" value="NZ_JAQQKW010000014.1"/>
</dbReference>
<dbReference type="CDD" id="cd04458">
    <property type="entry name" value="CSP_CDS"/>
    <property type="match status" value="2"/>
</dbReference>
<comment type="caution">
    <text evidence="2">The sequence shown here is derived from an EMBL/GenBank/DDBJ whole genome shotgun (WGS) entry which is preliminary data.</text>
</comment>
<proteinExistence type="predicted"/>
<dbReference type="EMBL" id="JAQQKW010000014">
    <property type="protein sequence ID" value="MDC7695991.1"/>
    <property type="molecule type" value="Genomic_DNA"/>
</dbReference>
<dbReference type="PANTHER" id="PTHR11544">
    <property type="entry name" value="COLD SHOCK DOMAIN CONTAINING PROTEINS"/>
    <property type="match status" value="1"/>
</dbReference>
<name>A0ABT5IIF2_9CAUL</name>
<reference evidence="2 3" key="1">
    <citation type="submission" date="2023-01" db="EMBL/GenBank/DDBJ databases">
        <title>Novel species of the genus Asticcacaulis isolated from rivers.</title>
        <authorList>
            <person name="Lu H."/>
        </authorList>
    </citation>
    <scope>NUCLEOTIDE SEQUENCE [LARGE SCALE GENOMIC DNA]</scope>
    <source>
        <strain evidence="2 3">DXS10W</strain>
    </source>
</reference>
<dbReference type="InterPro" id="IPR050181">
    <property type="entry name" value="Cold_shock_domain"/>
</dbReference>
<keyword evidence="3" id="KW-1185">Reference proteome</keyword>
<evidence type="ECO:0000259" key="1">
    <source>
        <dbReference type="PROSITE" id="PS51857"/>
    </source>
</evidence>